<proteinExistence type="predicted"/>
<protein>
    <submittedName>
        <fullName evidence="2">Dinitrogenase iron-molybdenum cofactor biosynthesis protein</fullName>
    </submittedName>
</protein>
<evidence type="ECO:0000259" key="1">
    <source>
        <dbReference type="Pfam" id="PF02579"/>
    </source>
</evidence>
<comment type="caution">
    <text evidence="2">The sequence shown here is derived from an EMBL/GenBank/DDBJ whole genome shotgun (WGS) entry which is preliminary data.</text>
</comment>
<evidence type="ECO:0000313" key="3">
    <source>
        <dbReference type="Proteomes" id="UP001144471"/>
    </source>
</evidence>
<dbReference type="PANTHER" id="PTHR42983:SF1">
    <property type="entry name" value="IRON-MOLYBDENUM PROTEIN"/>
    <property type="match status" value="1"/>
</dbReference>
<accession>A0A9W6GK40</accession>
<gene>
    <name evidence="2" type="ORF">PM10SUCC1_08630</name>
</gene>
<sequence length="124" mass="13529">MKIAVASKGEGLKAKIDDRFGRADYFVIVDLKDMSERTIENTAKNESTGAGGRAVRALANEGVEVIVAPELGPKAITAVKAFEMKVYKRVGFEVVEDAVKGYQEGRLEEMKIATVEEHSGLRRA</sequence>
<organism evidence="2 3">
    <name type="scientific">Propionigenium maris DSM 9537</name>
    <dbReference type="NCBI Taxonomy" id="1123000"/>
    <lineage>
        <taxon>Bacteria</taxon>
        <taxon>Fusobacteriati</taxon>
        <taxon>Fusobacteriota</taxon>
        <taxon>Fusobacteriia</taxon>
        <taxon>Fusobacteriales</taxon>
        <taxon>Fusobacteriaceae</taxon>
        <taxon>Propionigenium</taxon>
    </lineage>
</organism>
<name>A0A9W6GK40_9FUSO</name>
<dbReference type="InterPro" id="IPR033913">
    <property type="entry name" value="MTH1175_dom"/>
</dbReference>
<dbReference type="AlphaFoldDB" id="A0A9W6GK40"/>
<feature type="domain" description="Dinitrogenase iron-molybdenum cofactor biosynthesis" evidence="1">
    <location>
        <begin position="14"/>
        <end position="103"/>
    </location>
</feature>
<dbReference type="InterPro" id="IPR036105">
    <property type="entry name" value="DiNase_FeMo-co_biosyn_sf"/>
</dbReference>
<keyword evidence="3" id="KW-1185">Reference proteome</keyword>
<dbReference type="SUPFAM" id="SSF53146">
    <property type="entry name" value="Nitrogenase accessory factor-like"/>
    <property type="match status" value="1"/>
</dbReference>
<dbReference type="CDD" id="cd00851">
    <property type="entry name" value="MTH1175"/>
    <property type="match status" value="1"/>
</dbReference>
<dbReference type="Proteomes" id="UP001144471">
    <property type="component" value="Unassembled WGS sequence"/>
</dbReference>
<dbReference type="PANTHER" id="PTHR42983">
    <property type="entry name" value="DINITROGENASE IRON-MOLYBDENUM COFACTOR PROTEIN-RELATED"/>
    <property type="match status" value="1"/>
</dbReference>
<dbReference type="Gene3D" id="3.30.420.130">
    <property type="entry name" value="Dinitrogenase iron-molybdenum cofactor biosynthesis domain"/>
    <property type="match status" value="1"/>
</dbReference>
<dbReference type="InterPro" id="IPR003731">
    <property type="entry name" value="Di-Nase_FeMo-co_biosynth"/>
</dbReference>
<dbReference type="RefSeq" id="WP_281833737.1">
    <property type="nucleotide sequence ID" value="NZ_BSDY01000003.1"/>
</dbReference>
<dbReference type="Pfam" id="PF02579">
    <property type="entry name" value="Nitro_FeMo-Co"/>
    <property type="match status" value="1"/>
</dbReference>
<reference evidence="2" key="1">
    <citation type="submission" date="2022-12" db="EMBL/GenBank/DDBJ databases">
        <title>Reference genome sequencing for broad-spectrum identification of bacterial and archaeal isolates by mass spectrometry.</title>
        <authorList>
            <person name="Sekiguchi Y."/>
            <person name="Tourlousse D.M."/>
        </authorList>
    </citation>
    <scope>NUCLEOTIDE SEQUENCE</scope>
    <source>
        <strain evidence="2">10succ1</strain>
    </source>
</reference>
<evidence type="ECO:0000313" key="2">
    <source>
        <dbReference type="EMBL" id="GLI55349.1"/>
    </source>
</evidence>
<dbReference type="EMBL" id="BSDY01000003">
    <property type="protein sequence ID" value="GLI55349.1"/>
    <property type="molecule type" value="Genomic_DNA"/>
</dbReference>